<feature type="chain" id="PRO_5047150178" evidence="2">
    <location>
        <begin position="18"/>
        <end position="56"/>
    </location>
</feature>
<comment type="caution">
    <text evidence="3">The sequence shown here is derived from an EMBL/GenBank/DDBJ whole genome shotgun (WGS) entry which is preliminary data.</text>
</comment>
<name>A0ABW9UZS9_9SPHN</name>
<keyword evidence="4" id="KW-1185">Reference proteome</keyword>
<evidence type="ECO:0000313" key="3">
    <source>
        <dbReference type="EMBL" id="MXO69357.1"/>
    </source>
</evidence>
<keyword evidence="1" id="KW-0472">Membrane</keyword>
<accession>A0ABW9UZS9</accession>
<sequence>MRLPAAFLLFLTAPAAAAEAVALPEPSGLSLFGLGLAGLAMGRWLGMRARGRGSRD</sequence>
<evidence type="ECO:0000256" key="2">
    <source>
        <dbReference type="SAM" id="SignalP"/>
    </source>
</evidence>
<evidence type="ECO:0000256" key="1">
    <source>
        <dbReference type="SAM" id="Phobius"/>
    </source>
</evidence>
<keyword evidence="2" id="KW-0732">Signal</keyword>
<dbReference type="EMBL" id="WTYO01000004">
    <property type="protein sequence ID" value="MXO69357.1"/>
    <property type="molecule type" value="Genomic_DNA"/>
</dbReference>
<protein>
    <submittedName>
        <fullName evidence="3">PEP-CTERM sorting domain-containing protein</fullName>
    </submittedName>
</protein>
<dbReference type="InterPro" id="IPR013424">
    <property type="entry name" value="Ice-binding_C"/>
</dbReference>
<dbReference type="NCBIfam" id="TIGR02595">
    <property type="entry name" value="PEP_CTERM"/>
    <property type="match status" value="1"/>
</dbReference>
<proteinExistence type="predicted"/>
<dbReference type="Proteomes" id="UP000444401">
    <property type="component" value="Unassembled WGS sequence"/>
</dbReference>
<reference evidence="3 4" key="1">
    <citation type="submission" date="2019-12" db="EMBL/GenBank/DDBJ databases">
        <title>Genomic-based taxomic classification of the family Erythrobacteraceae.</title>
        <authorList>
            <person name="Xu L."/>
        </authorList>
    </citation>
    <scope>NUCLEOTIDE SEQUENCE [LARGE SCALE GENOMIC DNA]</scope>
    <source>
        <strain evidence="3 4">H32</strain>
    </source>
</reference>
<feature type="signal peptide" evidence="2">
    <location>
        <begin position="1"/>
        <end position="17"/>
    </location>
</feature>
<evidence type="ECO:0000313" key="4">
    <source>
        <dbReference type="Proteomes" id="UP000444401"/>
    </source>
</evidence>
<keyword evidence="1" id="KW-1133">Transmembrane helix</keyword>
<organism evidence="3 4">
    <name type="scientific">Pelagerythrobacter marinus</name>
    <dbReference type="NCBI Taxonomy" id="538382"/>
    <lineage>
        <taxon>Bacteria</taxon>
        <taxon>Pseudomonadati</taxon>
        <taxon>Pseudomonadota</taxon>
        <taxon>Alphaproteobacteria</taxon>
        <taxon>Sphingomonadales</taxon>
        <taxon>Erythrobacteraceae</taxon>
        <taxon>Pelagerythrobacter</taxon>
    </lineage>
</organism>
<gene>
    <name evidence="3" type="ORF">GRI72_11020</name>
</gene>
<dbReference type="RefSeq" id="WP_160733958.1">
    <property type="nucleotide sequence ID" value="NZ_WTYO01000004.1"/>
</dbReference>
<keyword evidence="1" id="KW-0812">Transmembrane</keyword>
<feature type="transmembrane region" description="Helical" evidence="1">
    <location>
        <begin position="28"/>
        <end position="46"/>
    </location>
</feature>